<proteinExistence type="predicted"/>
<accession>A0ABP3A6I6</accession>
<comment type="caution">
    <text evidence="1">The sequence shown here is derived from an EMBL/GenBank/DDBJ whole genome shotgun (WGS) entry which is preliminary data.</text>
</comment>
<dbReference type="SUPFAM" id="SSF53098">
    <property type="entry name" value="Ribonuclease H-like"/>
    <property type="match status" value="1"/>
</dbReference>
<evidence type="ECO:0000313" key="1">
    <source>
        <dbReference type="EMBL" id="EUA85156.1"/>
    </source>
</evidence>
<dbReference type="InterPro" id="IPR012337">
    <property type="entry name" value="RNaseH-like_sf"/>
</dbReference>
<protein>
    <submittedName>
        <fullName evidence="1">Exonuclease family protein</fullName>
    </submittedName>
</protein>
<keyword evidence="2" id="KW-1185">Reference proteome</keyword>
<reference evidence="1 2" key="1">
    <citation type="submission" date="2014-01" db="EMBL/GenBank/DDBJ databases">
        <authorList>
            <person name="Dobos K."/>
            <person name="Lenaerts A."/>
            <person name="Ordway D."/>
            <person name="DeGroote M.A."/>
            <person name="Parker T."/>
            <person name="Sizemore C."/>
            <person name="Tallon L.J."/>
            <person name="Sadzewicz L.K."/>
            <person name="Sengamalay N."/>
            <person name="Fraser C.M."/>
            <person name="Hine E."/>
            <person name="Shefchek K.A."/>
            <person name="Das S.P."/>
            <person name="Tettelin H."/>
        </authorList>
    </citation>
    <scope>NUCLEOTIDE SEQUENCE [LARGE SCALE GENOMIC DNA]</scope>
    <source>
        <strain evidence="1 2">Harvey</strain>
    </source>
</reference>
<evidence type="ECO:0000313" key="2">
    <source>
        <dbReference type="Proteomes" id="UP000020681"/>
    </source>
</evidence>
<dbReference type="Gene3D" id="3.30.420.10">
    <property type="entry name" value="Ribonuclease H-like superfamily/Ribonuclease H"/>
    <property type="match status" value="1"/>
</dbReference>
<gene>
    <name evidence="1" type="ORF">I551_8397</name>
</gene>
<keyword evidence="1" id="KW-0269">Exonuclease</keyword>
<keyword evidence="1" id="KW-0540">Nuclease</keyword>
<dbReference type="Proteomes" id="UP000020681">
    <property type="component" value="Unassembled WGS sequence"/>
</dbReference>
<sequence>MAGFAVLDFETTGFAAEYDRVVEVGLVLLSAEGTSRTSGQL</sequence>
<organism evidence="1 2">
    <name type="scientific">Mycobacterium ulcerans str. Harvey</name>
    <dbReference type="NCBI Taxonomy" id="1299332"/>
    <lineage>
        <taxon>Bacteria</taxon>
        <taxon>Bacillati</taxon>
        <taxon>Actinomycetota</taxon>
        <taxon>Actinomycetes</taxon>
        <taxon>Mycobacteriales</taxon>
        <taxon>Mycobacteriaceae</taxon>
        <taxon>Mycobacterium</taxon>
        <taxon>Mycobacterium ulcerans group</taxon>
    </lineage>
</organism>
<keyword evidence="1" id="KW-0378">Hydrolase</keyword>
<name>A0ABP3A6I6_MYCUL</name>
<dbReference type="InterPro" id="IPR036397">
    <property type="entry name" value="RNaseH_sf"/>
</dbReference>
<dbReference type="EMBL" id="JAOL01000207">
    <property type="protein sequence ID" value="EUA85156.1"/>
    <property type="molecule type" value="Genomic_DNA"/>
</dbReference>
<dbReference type="GO" id="GO:0004527">
    <property type="term" value="F:exonuclease activity"/>
    <property type="evidence" value="ECO:0007669"/>
    <property type="project" value="UniProtKB-KW"/>
</dbReference>